<name>E1YC33_9BACT</name>
<organism evidence="1">
    <name type="scientific">uncultured Desulfobacterium sp</name>
    <dbReference type="NCBI Taxonomy" id="201089"/>
    <lineage>
        <taxon>Bacteria</taxon>
        <taxon>Pseudomonadati</taxon>
        <taxon>Thermodesulfobacteriota</taxon>
        <taxon>Desulfobacteria</taxon>
        <taxon>Desulfobacterales</taxon>
        <taxon>Desulfobacteriaceae</taxon>
        <taxon>Desulfobacterium</taxon>
        <taxon>environmental samples</taxon>
    </lineage>
</organism>
<evidence type="ECO:0000313" key="1">
    <source>
        <dbReference type="EMBL" id="CBX28127.1"/>
    </source>
</evidence>
<reference evidence="1" key="1">
    <citation type="journal article" date="2011" name="Environ. Microbiol.">
        <title>Genomic insights into the metabolic potential of the polycyclic aromatic hydrocarbon degrading sulfate-reducing Deltaproteobacterium N47.</title>
        <authorList>
            <person name="Bergmann F."/>
            <person name="Selesi D."/>
            <person name="Weinmaier T."/>
            <person name="Tischler P."/>
            <person name="Rattei T."/>
            <person name="Meckenstock R.U."/>
        </authorList>
    </citation>
    <scope>NUCLEOTIDE SEQUENCE</scope>
</reference>
<gene>
    <name evidence="1" type="ORF">N47_G34510</name>
</gene>
<evidence type="ECO:0008006" key="2">
    <source>
        <dbReference type="Google" id="ProtNLM"/>
    </source>
</evidence>
<dbReference type="EMBL" id="FR695868">
    <property type="protein sequence ID" value="CBX28127.1"/>
    <property type="molecule type" value="Genomic_DNA"/>
</dbReference>
<protein>
    <recommendedName>
        <fullName evidence="2">Radical SAM core domain-containing protein</fullName>
    </recommendedName>
</protein>
<proteinExistence type="predicted"/>
<sequence length="61" mass="6901">MEALLYEQLNDKKVKCNLCNHRCVVASAIKGKCKSISYTYTEPTVFLSLPVKPQCLLIKII</sequence>
<dbReference type="AlphaFoldDB" id="E1YC33"/>
<accession>E1YC33</accession>